<dbReference type="AlphaFoldDB" id="A0A165HKQ2"/>
<dbReference type="GO" id="GO:0016020">
    <property type="term" value="C:membrane"/>
    <property type="evidence" value="ECO:0007669"/>
    <property type="project" value="TreeGrafter"/>
</dbReference>
<dbReference type="PANTHER" id="PTHR34814:SF1">
    <property type="entry name" value="NITROSOGUANIDINE RESISTANCE PROTEIN SNG1"/>
    <property type="match status" value="1"/>
</dbReference>
<feature type="domain" description="DUF3533" evidence="2">
    <location>
        <begin position="25"/>
        <end position="402"/>
    </location>
</feature>
<feature type="transmembrane region" description="Helical" evidence="1">
    <location>
        <begin position="222"/>
        <end position="245"/>
    </location>
</feature>
<accession>A0A165HKQ2</accession>
<evidence type="ECO:0000259" key="2">
    <source>
        <dbReference type="Pfam" id="PF12051"/>
    </source>
</evidence>
<evidence type="ECO:0000313" key="4">
    <source>
        <dbReference type="Proteomes" id="UP000076842"/>
    </source>
</evidence>
<feature type="transmembrane region" description="Helical" evidence="1">
    <location>
        <begin position="334"/>
        <end position="361"/>
    </location>
</feature>
<name>A0A165HKQ2_9BASI</name>
<organism evidence="3 4">
    <name type="scientific">Calocera cornea HHB12733</name>
    <dbReference type="NCBI Taxonomy" id="1353952"/>
    <lineage>
        <taxon>Eukaryota</taxon>
        <taxon>Fungi</taxon>
        <taxon>Dikarya</taxon>
        <taxon>Basidiomycota</taxon>
        <taxon>Agaricomycotina</taxon>
        <taxon>Dacrymycetes</taxon>
        <taxon>Dacrymycetales</taxon>
        <taxon>Dacrymycetaceae</taxon>
        <taxon>Calocera</taxon>
    </lineage>
</organism>
<evidence type="ECO:0000313" key="3">
    <source>
        <dbReference type="EMBL" id="KZT59417.1"/>
    </source>
</evidence>
<dbReference type="STRING" id="1353952.A0A165HKQ2"/>
<gene>
    <name evidence="3" type="ORF">CALCODRAFT_421078</name>
</gene>
<keyword evidence="1" id="KW-0472">Membrane</keyword>
<keyword evidence="1" id="KW-1133">Transmembrane helix</keyword>
<reference evidence="3 4" key="1">
    <citation type="journal article" date="2016" name="Mol. Biol. Evol.">
        <title>Comparative Genomics of Early-Diverging Mushroom-Forming Fungi Provides Insights into the Origins of Lignocellulose Decay Capabilities.</title>
        <authorList>
            <person name="Nagy L.G."/>
            <person name="Riley R."/>
            <person name="Tritt A."/>
            <person name="Adam C."/>
            <person name="Daum C."/>
            <person name="Floudas D."/>
            <person name="Sun H."/>
            <person name="Yadav J.S."/>
            <person name="Pangilinan J."/>
            <person name="Larsson K.H."/>
            <person name="Matsuura K."/>
            <person name="Barry K."/>
            <person name="Labutti K."/>
            <person name="Kuo R."/>
            <person name="Ohm R.A."/>
            <person name="Bhattacharya S.S."/>
            <person name="Shirouzu T."/>
            <person name="Yoshinaga Y."/>
            <person name="Martin F.M."/>
            <person name="Grigoriev I.V."/>
            <person name="Hibbett D.S."/>
        </authorList>
    </citation>
    <scope>NUCLEOTIDE SEQUENCE [LARGE SCALE GENOMIC DNA]</scope>
    <source>
        <strain evidence="3 4">HHB12733</strain>
    </source>
</reference>
<feature type="transmembrane region" description="Helical" evidence="1">
    <location>
        <begin position="299"/>
        <end position="322"/>
    </location>
</feature>
<keyword evidence="4" id="KW-1185">Reference proteome</keyword>
<dbReference type="PANTHER" id="PTHR34814">
    <property type="entry name" value="NITROSOGUANIDINE RESISTANCE PROTEIN SNG1"/>
    <property type="match status" value="1"/>
</dbReference>
<dbReference type="InterPro" id="IPR022703">
    <property type="entry name" value="DUF3533"/>
</dbReference>
<feature type="transmembrane region" description="Helical" evidence="1">
    <location>
        <begin position="391"/>
        <end position="411"/>
    </location>
</feature>
<feature type="transmembrane region" description="Helical" evidence="1">
    <location>
        <begin position="20"/>
        <end position="40"/>
    </location>
</feature>
<dbReference type="InParanoid" id="A0A165HKQ2"/>
<feature type="non-terminal residue" evidence="3">
    <location>
        <position position="1"/>
    </location>
</feature>
<keyword evidence="1" id="KW-0812">Transmembrane</keyword>
<dbReference type="Proteomes" id="UP000076842">
    <property type="component" value="Unassembled WGS sequence"/>
</dbReference>
<protein>
    <recommendedName>
        <fullName evidence="2">DUF3533 domain-containing protein</fullName>
    </recommendedName>
</protein>
<dbReference type="Pfam" id="PF12051">
    <property type="entry name" value="DUF3533"/>
    <property type="match status" value="1"/>
</dbReference>
<evidence type="ECO:0000256" key="1">
    <source>
        <dbReference type="SAM" id="Phobius"/>
    </source>
</evidence>
<dbReference type="EMBL" id="KV423940">
    <property type="protein sequence ID" value="KZT59417.1"/>
    <property type="molecule type" value="Genomic_DNA"/>
</dbReference>
<dbReference type="OrthoDB" id="2140105at2759"/>
<proteinExistence type="predicted"/>
<feature type="transmembrane region" description="Helical" evidence="1">
    <location>
        <begin position="266"/>
        <end position="287"/>
    </location>
</feature>
<feature type="non-terminal residue" evidence="3">
    <location>
        <position position="423"/>
    </location>
</feature>
<sequence length="423" mass="47073">YHHGFFDPSIAPLRKAYMKLMGTMTLIIVIILWACLPLYWGSFWLELTHSPGLTAWVVNRDAGNFIGDFVQQAMVNSSHGMWDPIPEGHLGWQVVSAADAGSDQDIETAVAVDERVWVVLVIKENATAILQEARANGDPSYDPTSVLTWYFSEARNEIATDTIIQELINFILGFTAGRLNTILAAEYLAEIQGNTTALAALARAPQTIAGPVATTMVNLRPYTAPTAIAVELVGSIYLIIVTFIWSNGHAAARMIVAPHLRTSSYLRLRMIAPLIFYLPLSLAFSMISLPFKLPFDGKYTYAGGFFLYWFFCYLAMSALGLAIEAMITLLTPRFAFLFLVPWIIANVSVAQTPFELCAWFYRYGYGFPVYNLSEAVRTILFDTRNLLGQNAGILLGWAGLSLITMPLFTLIMRSMEMRKARAE</sequence>
<dbReference type="InterPro" id="IPR053001">
    <property type="entry name" value="MNNG_permease-like"/>
</dbReference>